<reference evidence="1 2" key="1">
    <citation type="journal article" date="2016" name="Nat. Commun.">
        <title>Thousands of microbial genomes shed light on interconnected biogeochemical processes in an aquifer system.</title>
        <authorList>
            <person name="Anantharaman K."/>
            <person name="Brown C.T."/>
            <person name="Hug L.A."/>
            <person name="Sharon I."/>
            <person name="Castelle C.J."/>
            <person name="Probst A.J."/>
            <person name="Thomas B.C."/>
            <person name="Singh A."/>
            <person name="Wilkins M.J."/>
            <person name="Karaoz U."/>
            <person name="Brodie E.L."/>
            <person name="Williams K.H."/>
            <person name="Hubbard S.S."/>
            <person name="Banfield J.F."/>
        </authorList>
    </citation>
    <scope>NUCLEOTIDE SEQUENCE [LARGE SCALE GENOMIC DNA]</scope>
</reference>
<comment type="caution">
    <text evidence="1">The sequence shown here is derived from an EMBL/GenBank/DDBJ whole genome shotgun (WGS) entry which is preliminary data.</text>
</comment>
<protein>
    <submittedName>
        <fullName evidence="1">Uncharacterized protein</fullName>
    </submittedName>
</protein>
<dbReference type="EMBL" id="MFTJ01000055">
    <property type="protein sequence ID" value="OGI64310.1"/>
    <property type="molecule type" value="Genomic_DNA"/>
</dbReference>
<dbReference type="Proteomes" id="UP000178700">
    <property type="component" value="Unassembled WGS sequence"/>
</dbReference>
<sequence>MKYGNFGDGYESEFGAVCHSCGFLYSKRDSGGLEDQARAYVTGVIGEYHSLKSKKKDFLQKLEHERSGLEQKIRKLKGCAQGEFESPLARVIFFDTV</sequence>
<name>A0A1F6V3Q1_9BACT</name>
<proteinExistence type="predicted"/>
<organism evidence="1 2">
    <name type="scientific">Candidatus Nomurabacteria bacterium RIFCSPHIGHO2_01_FULL_39_10</name>
    <dbReference type="NCBI Taxonomy" id="1801733"/>
    <lineage>
        <taxon>Bacteria</taxon>
        <taxon>Candidatus Nomuraibacteriota</taxon>
    </lineage>
</organism>
<evidence type="ECO:0000313" key="2">
    <source>
        <dbReference type="Proteomes" id="UP000178700"/>
    </source>
</evidence>
<gene>
    <name evidence="1" type="ORF">A2642_02110</name>
</gene>
<dbReference type="AlphaFoldDB" id="A0A1F6V3Q1"/>
<evidence type="ECO:0000313" key="1">
    <source>
        <dbReference type="EMBL" id="OGI64310.1"/>
    </source>
</evidence>
<accession>A0A1F6V3Q1</accession>